<dbReference type="CDD" id="cd00067">
    <property type="entry name" value="GAL4"/>
    <property type="match status" value="1"/>
</dbReference>
<dbReference type="Pfam" id="PF11951">
    <property type="entry name" value="Fungal_trans_2"/>
    <property type="match status" value="1"/>
</dbReference>
<evidence type="ECO:0000256" key="1">
    <source>
        <dbReference type="ARBA" id="ARBA00004123"/>
    </source>
</evidence>
<dbReference type="PANTHER" id="PTHR37534">
    <property type="entry name" value="TRANSCRIPTIONAL ACTIVATOR PROTEIN UGA3"/>
    <property type="match status" value="1"/>
</dbReference>
<evidence type="ECO:0000313" key="5">
    <source>
        <dbReference type="EMBL" id="KAH7317002.1"/>
    </source>
</evidence>
<comment type="subcellular location">
    <subcellularLocation>
        <location evidence="1">Nucleus</location>
    </subcellularLocation>
</comment>
<keyword evidence="6" id="KW-1185">Reference proteome</keyword>
<dbReference type="SUPFAM" id="SSF57701">
    <property type="entry name" value="Zn2/Cys6 DNA-binding domain"/>
    <property type="match status" value="1"/>
</dbReference>
<accession>A0A8K0SKY3</accession>
<dbReference type="EMBL" id="JAGPNK010000008">
    <property type="protein sequence ID" value="KAH7317002.1"/>
    <property type="molecule type" value="Genomic_DNA"/>
</dbReference>
<dbReference type="OrthoDB" id="39175at2759"/>
<feature type="region of interest" description="Disordered" evidence="3">
    <location>
        <begin position="136"/>
        <end position="173"/>
    </location>
</feature>
<feature type="compositionally biased region" description="Low complexity" evidence="3">
    <location>
        <begin position="138"/>
        <end position="160"/>
    </location>
</feature>
<proteinExistence type="predicted"/>
<dbReference type="InterPro" id="IPR036864">
    <property type="entry name" value="Zn2-C6_fun-type_DNA-bd_sf"/>
</dbReference>
<dbReference type="AlphaFoldDB" id="A0A8K0SKY3"/>
<gene>
    <name evidence="5" type="ORF">B0I35DRAFT_410117</name>
</gene>
<feature type="compositionally biased region" description="Low complexity" evidence="3">
    <location>
        <begin position="57"/>
        <end position="82"/>
    </location>
</feature>
<dbReference type="PANTHER" id="PTHR37534:SF11">
    <property type="entry name" value="ZN(II)2CYS6 TRANSCRIPTION FACTOR (EUROFUNG)"/>
    <property type="match status" value="1"/>
</dbReference>
<dbReference type="GO" id="GO:0008270">
    <property type="term" value="F:zinc ion binding"/>
    <property type="evidence" value="ECO:0007669"/>
    <property type="project" value="InterPro"/>
</dbReference>
<dbReference type="Proteomes" id="UP000813444">
    <property type="component" value="Unassembled WGS sequence"/>
</dbReference>
<dbReference type="InterPro" id="IPR021858">
    <property type="entry name" value="Fun_TF"/>
</dbReference>
<keyword evidence="2" id="KW-0539">Nucleus</keyword>
<dbReference type="SMART" id="SM00066">
    <property type="entry name" value="GAL4"/>
    <property type="match status" value="1"/>
</dbReference>
<sequence length="666" mass="74019">MQPLRKNITRSRNGCAVCKSKRLKCDEARPYCSRCTRLGIPCPGYKKQIRWAKGSEASTASTSSTAAAAAVPSPTGATAVPPLDTDDTVDQSYAEFEAPNLFHNFANVSYASDDLTISSASPSSQLPCLPMSDAPYLQQQQQQQQLPSPSYVPSTPSSSESQEHEREGSWLESLNGAESERSVVIHQKPRYQHRTVPVQQPPPLPQALQDHSTVLVEYYFKEVCGMMSCYDSTMNPYRTTVSGIWTFTPSLYCIMQSMAAACLSEVSPGLAAVGRRLEDNAVTLLAKDVTESSQLHTSSLMALVMLGFSMSWHNPKNLGEAQFQLLSKALATKTDDHSPSDSRKKFFFYNSLVYWKLLLSFASDADLELPPSHDLQPQSVHAHARRGSHVPPHPQTGIGVEVQELVAQVGCLARKERRRIRSRRWTSRRDNKDAEVAIQTAERLHIQLCSVKLPTEASILDPGDNQTATIHLLKVAEAYRIIGLIQLYRNFPDLLNTKHTLDPISEESQHLWAQTGGISEQDHLTSSSEEFKSTFLTGLALHVVNLIQDIPTTSRSISIQPLLCVSICSELSLSRTFCPSSQFQQIPVPGAYGIQAYVPEPSITGILHARRAVLNRLASCENILAARPIRQMLQLVKETWSVMDACQHEVYWMDVMMERQYETLMG</sequence>
<protein>
    <submittedName>
        <fullName evidence="5">Fungal-specific transcription factor domain-containing protein</fullName>
    </submittedName>
</protein>
<dbReference type="PROSITE" id="PS00463">
    <property type="entry name" value="ZN2_CY6_FUNGAL_1"/>
    <property type="match status" value="1"/>
</dbReference>
<evidence type="ECO:0000259" key="4">
    <source>
        <dbReference type="PROSITE" id="PS50048"/>
    </source>
</evidence>
<dbReference type="Gene3D" id="4.10.240.10">
    <property type="entry name" value="Zn(2)-C6 fungal-type DNA-binding domain"/>
    <property type="match status" value="1"/>
</dbReference>
<organism evidence="5 6">
    <name type="scientific">Stachybotrys elegans</name>
    <dbReference type="NCBI Taxonomy" id="80388"/>
    <lineage>
        <taxon>Eukaryota</taxon>
        <taxon>Fungi</taxon>
        <taxon>Dikarya</taxon>
        <taxon>Ascomycota</taxon>
        <taxon>Pezizomycotina</taxon>
        <taxon>Sordariomycetes</taxon>
        <taxon>Hypocreomycetidae</taxon>
        <taxon>Hypocreales</taxon>
        <taxon>Stachybotryaceae</taxon>
        <taxon>Stachybotrys</taxon>
    </lineage>
</organism>
<name>A0A8K0SKY3_9HYPO</name>
<dbReference type="InterPro" id="IPR001138">
    <property type="entry name" value="Zn2Cys6_DnaBD"/>
</dbReference>
<dbReference type="Pfam" id="PF00172">
    <property type="entry name" value="Zn_clus"/>
    <property type="match status" value="1"/>
</dbReference>
<evidence type="ECO:0000313" key="6">
    <source>
        <dbReference type="Proteomes" id="UP000813444"/>
    </source>
</evidence>
<dbReference type="GO" id="GO:0000981">
    <property type="term" value="F:DNA-binding transcription factor activity, RNA polymerase II-specific"/>
    <property type="evidence" value="ECO:0007669"/>
    <property type="project" value="InterPro"/>
</dbReference>
<evidence type="ECO:0000256" key="3">
    <source>
        <dbReference type="SAM" id="MobiDB-lite"/>
    </source>
</evidence>
<reference evidence="5" key="1">
    <citation type="journal article" date="2021" name="Nat. Commun.">
        <title>Genetic determinants of endophytism in the Arabidopsis root mycobiome.</title>
        <authorList>
            <person name="Mesny F."/>
            <person name="Miyauchi S."/>
            <person name="Thiergart T."/>
            <person name="Pickel B."/>
            <person name="Atanasova L."/>
            <person name="Karlsson M."/>
            <person name="Huettel B."/>
            <person name="Barry K.W."/>
            <person name="Haridas S."/>
            <person name="Chen C."/>
            <person name="Bauer D."/>
            <person name="Andreopoulos W."/>
            <person name="Pangilinan J."/>
            <person name="LaButti K."/>
            <person name="Riley R."/>
            <person name="Lipzen A."/>
            <person name="Clum A."/>
            <person name="Drula E."/>
            <person name="Henrissat B."/>
            <person name="Kohler A."/>
            <person name="Grigoriev I.V."/>
            <person name="Martin F.M."/>
            <person name="Hacquard S."/>
        </authorList>
    </citation>
    <scope>NUCLEOTIDE SEQUENCE</scope>
    <source>
        <strain evidence="5">MPI-CAGE-CH-0235</strain>
    </source>
</reference>
<dbReference type="PROSITE" id="PS50048">
    <property type="entry name" value="ZN2_CY6_FUNGAL_2"/>
    <property type="match status" value="1"/>
</dbReference>
<comment type="caution">
    <text evidence="5">The sequence shown here is derived from an EMBL/GenBank/DDBJ whole genome shotgun (WGS) entry which is preliminary data.</text>
</comment>
<evidence type="ECO:0000256" key="2">
    <source>
        <dbReference type="ARBA" id="ARBA00023242"/>
    </source>
</evidence>
<dbReference type="GO" id="GO:0005634">
    <property type="term" value="C:nucleus"/>
    <property type="evidence" value="ECO:0007669"/>
    <property type="project" value="UniProtKB-SubCell"/>
</dbReference>
<feature type="domain" description="Zn(2)-C6 fungal-type" evidence="4">
    <location>
        <begin position="14"/>
        <end position="42"/>
    </location>
</feature>
<feature type="region of interest" description="Disordered" evidence="3">
    <location>
        <begin position="57"/>
        <end position="86"/>
    </location>
</feature>
<dbReference type="GO" id="GO:0045944">
    <property type="term" value="P:positive regulation of transcription by RNA polymerase II"/>
    <property type="evidence" value="ECO:0007669"/>
    <property type="project" value="TreeGrafter"/>
</dbReference>
<dbReference type="GO" id="GO:0000976">
    <property type="term" value="F:transcription cis-regulatory region binding"/>
    <property type="evidence" value="ECO:0007669"/>
    <property type="project" value="TreeGrafter"/>
</dbReference>